<dbReference type="PANTHER" id="PTHR23501:SF197">
    <property type="entry name" value="COMD"/>
    <property type="match status" value="1"/>
</dbReference>
<feature type="transmembrane region" description="Helical" evidence="8">
    <location>
        <begin position="206"/>
        <end position="226"/>
    </location>
</feature>
<feature type="transmembrane region" description="Helical" evidence="8">
    <location>
        <begin position="57"/>
        <end position="76"/>
    </location>
</feature>
<keyword evidence="4" id="KW-1003">Cell membrane</keyword>
<feature type="transmembrane region" description="Helical" evidence="8">
    <location>
        <begin position="88"/>
        <end position="107"/>
    </location>
</feature>
<dbReference type="EMBL" id="JACHGT010000003">
    <property type="protein sequence ID" value="MBB6033517.1"/>
    <property type="molecule type" value="Genomic_DNA"/>
</dbReference>
<keyword evidence="11" id="KW-1185">Reference proteome</keyword>
<sequence length="683" mass="72773">MTTATAAQPQAPPVLTRGRINVIFVTIILGMLMAALDQTIVATALPTIVADLGDPGQMAWLVTAYLLAETISTAVVGKFGDMFGRKVVFQISAVVFILGSALSGLAWDMTILIIGRAIQGVGAGGLMVTAMALIADVIPLRERGKYQGAMGAVFGVTTVIGPTVGGLFTDHLSWHWCFYINVPIAIVMIAMAAKTIPVVKNAEKPVIDYLGLLLVAGGSSALILGLEWGGDEYEWGSPVIFGLFAAAVVMLTAFVFVERRAVAPILPMHLFRNPVFTVSSILSFIVGFAMLGAMTYLPTYLQYVDGVTATASGIRTLPMVVGLLATSMLSGIVVSRTGRYKFFPIVGTAVMAVGLYLMSTMGADATVWQESLYMLILGLGIGLAMQVLTIAVQNTVPYHEMGAATSGVTFFRTLGSAFGTAIFGTLFTNKLNPSLAEAYAQSPGIDPAVVASPAALHALPDEQIAHIVKAYADTIDYVFFWVVPVAIVGFVVAWFLKEVPLRDSARAGATDMGEGFAAPDTRDENEHLARAVSQAISKDRGTIAEQILADSGSELDKGQAWLLAQVHIRSRWQGGARMSEIGAAHHLPPQVLAPAFAVAAAEGYVRVDGDSLTLTTVGRGEMDLLVNSWQDWIHRRLADWNSVDVREQARFTEATRKLAVRLLNEDEERFSTAETSPPTAGSG</sequence>
<feature type="transmembrane region" description="Helical" evidence="8">
    <location>
        <begin position="478"/>
        <end position="496"/>
    </location>
</feature>
<feature type="transmembrane region" description="Helical" evidence="8">
    <location>
        <begin position="20"/>
        <end position="45"/>
    </location>
</feature>
<keyword evidence="3" id="KW-0813">Transport</keyword>
<reference evidence="10 11" key="1">
    <citation type="submission" date="2020-08" db="EMBL/GenBank/DDBJ databases">
        <title>Genomic Encyclopedia of Type Strains, Phase IV (KMG-IV): sequencing the most valuable type-strain genomes for metagenomic binning, comparative biology and taxonomic classification.</title>
        <authorList>
            <person name="Goeker M."/>
        </authorList>
    </citation>
    <scope>NUCLEOTIDE SEQUENCE [LARGE SCALE GENOMIC DNA]</scope>
    <source>
        <strain evidence="10 11">YIM 65646</strain>
    </source>
</reference>
<evidence type="ECO:0000259" key="9">
    <source>
        <dbReference type="PROSITE" id="PS50850"/>
    </source>
</evidence>
<evidence type="ECO:0000313" key="10">
    <source>
        <dbReference type="EMBL" id="MBB6033517.1"/>
    </source>
</evidence>
<dbReference type="PANTHER" id="PTHR23501">
    <property type="entry name" value="MAJOR FACILITATOR SUPERFAMILY"/>
    <property type="match status" value="1"/>
</dbReference>
<dbReference type="AlphaFoldDB" id="A0A841FK45"/>
<evidence type="ECO:0000256" key="6">
    <source>
        <dbReference type="ARBA" id="ARBA00022989"/>
    </source>
</evidence>
<dbReference type="NCBIfam" id="TIGR00711">
    <property type="entry name" value="efflux_EmrB"/>
    <property type="match status" value="1"/>
</dbReference>
<feature type="transmembrane region" description="Helical" evidence="8">
    <location>
        <begin position="371"/>
        <end position="392"/>
    </location>
</feature>
<evidence type="ECO:0000256" key="5">
    <source>
        <dbReference type="ARBA" id="ARBA00022692"/>
    </source>
</evidence>
<dbReference type="SUPFAM" id="SSF103473">
    <property type="entry name" value="MFS general substrate transporter"/>
    <property type="match status" value="1"/>
</dbReference>
<evidence type="ECO:0000256" key="3">
    <source>
        <dbReference type="ARBA" id="ARBA00022448"/>
    </source>
</evidence>
<feature type="transmembrane region" description="Helical" evidence="8">
    <location>
        <begin position="146"/>
        <end position="167"/>
    </location>
</feature>
<proteinExistence type="inferred from homology"/>
<dbReference type="Gene3D" id="1.20.1250.20">
    <property type="entry name" value="MFS general substrate transporter like domains"/>
    <property type="match status" value="1"/>
</dbReference>
<keyword evidence="5 8" id="KW-0812">Transmembrane</keyword>
<accession>A0A841FK45</accession>
<comment type="subcellular location">
    <subcellularLocation>
        <location evidence="1">Cell membrane</location>
        <topology evidence="1">Multi-pass membrane protein</topology>
    </subcellularLocation>
</comment>
<dbReference type="InterPro" id="IPR036259">
    <property type="entry name" value="MFS_trans_sf"/>
</dbReference>
<dbReference type="FunFam" id="1.20.1720.10:FF:000004">
    <property type="entry name" value="EmrB/QacA family drug resistance transporter"/>
    <property type="match status" value="1"/>
</dbReference>
<dbReference type="InterPro" id="IPR011701">
    <property type="entry name" value="MFS"/>
</dbReference>
<evidence type="ECO:0000256" key="7">
    <source>
        <dbReference type="ARBA" id="ARBA00023136"/>
    </source>
</evidence>
<dbReference type="Gene3D" id="1.20.1720.10">
    <property type="entry name" value="Multidrug resistance protein D"/>
    <property type="match status" value="1"/>
</dbReference>
<name>A0A841FK45_9ACTN</name>
<feature type="transmembrane region" description="Helical" evidence="8">
    <location>
        <begin position="278"/>
        <end position="297"/>
    </location>
</feature>
<comment type="similarity">
    <text evidence="2">Belongs to the major facilitator superfamily. TCR/Tet family.</text>
</comment>
<feature type="transmembrane region" description="Helical" evidence="8">
    <location>
        <begin position="342"/>
        <end position="359"/>
    </location>
</feature>
<feature type="transmembrane region" description="Helical" evidence="8">
    <location>
        <begin position="173"/>
        <end position="194"/>
    </location>
</feature>
<dbReference type="RefSeq" id="WP_184786425.1">
    <property type="nucleotide sequence ID" value="NZ_BONT01000015.1"/>
</dbReference>
<dbReference type="PRINTS" id="PR01036">
    <property type="entry name" value="TCRTETB"/>
</dbReference>
<feature type="transmembrane region" description="Helical" evidence="8">
    <location>
        <begin position="238"/>
        <end position="257"/>
    </location>
</feature>
<evidence type="ECO:0000313" key="11">
    <source>
        <dbReference type="Proteomes" id="UP000548476"/>
    </source>
</evidence>
<dbReference type="GO" id="GO:0005886">
    <property type="term" value="C:plasma membrane"/>
    <property type="evidence" value="ECO:0007669"/>
    <property type="project" value="UniProtKB-SubCell"/>
</dbReference>
<evidence type="ECO:0000256" key="8">
    <source>
        <dbReference type="SAM" id="Phobius"/>
    </source>
</evidence>
<evidence type="ECO:0000256" key="4">
    <source>
        <dbReference type="ARBA" id="ARBA00022475"/>
    </source>
</evidence>
<evidence type="ECO:0000256" key="2">
    <source>
        <dbReference type="ARBA" id="ARBA00007520"/>
    </source>
</evidence>
<feature type="domain" description="Major facilitator superfamily (MFS) profile" evidence="9">
    <location>
        <begin position="23"/>
        <end position="501"/>
    </location>
</feature>
<dbReference type="InterPro" id="IPR004638">
    <property type="entry name" value="EmrB-like"/>
</dbReference>
<evidence type="ECO:0000256" key="1">
    <source>
        <dbReference type="ARBA" id="ARBA00004651"/>
    </source>
</evidence>
<dbReference type="PROSITE" id="PS50850">
    <property type="entry name" value="MFS"/>
    <property type="match status" value="1"/>
</dbReference>
<feature type="transmembrane region" description="Helical" evidence="8">
    <location>
        <begin position="404"/>
        <end position="427"/>
    </location>
</feature>
<comment type="caution">
    <text evidence="10">The sequence shown here is derived from an EMBL/GenBank/DDBJ whole genome shotgun (WGS) entry which is preliminary data.</text>
</comment>
<dbReference type="CDD" id="cd17502">
    <property type="entry name" value="MFS_Azr1_MDR_like"/>
    <property type="match status" value="1"/>
</dbReference>
<dbReference type="Proteomes" id="UP000548476">
    <property type="component" value="Unassembled WGS sequence"/>
</dbReference>
<feature type="transmembrane region" description="Helical" evidence="8">
    <location>
        <begin position="113"/>
        <end position="134"/>
    </location>
</feature>
<dbReference type="GO" id="GO:0022857">
    <property type="term" value="F:transmembrane transporter activity"/>
    <property type="evidence" value="ECO:0007669"/>
    <property type="project" value="InterPro"/>
</dbReference>
<dbReference type="Pfam" id="PF07690">
    <property type="entry name" value="MFS_1"/>
    <property type="match status" value="1"/>
</dbReference>
<feature type="transmembrane region" description="Helical" evidence="8">
    <location>
        <begin position="317"/>
        <end position="335"/>
    </location>
</feature>
<keyword evidence="6 8" id="KW-1133">Transmembrane helix</keyword>
<keyword evidence="7 8" id="KW-0472">Membrane</keyword>
<dbReference type="InterPro" id="IPR020846">
    <property type="entry name" value="MFS_dom"/>
</dbReference>
<gene>
    <name evidence="10" type="ORF">HNR73_001367</name>
</gene>
<organism evidence="10 11">
    <name type="scientific">Phytomonospora endophytica</name>
    <dbReference type="NCBI Taxonomy" id="714109"/>
    <lineage>
        <taxon>Bacteria</taxon>
        <taxon>Bacillati</taxon>
        <taxon>Actinomycetota</taxon>
        <taxon>Actinomycetes</taxon>
        <taxon>Micromonosporales</taxon>
        <taxon>Micromonosporaceae</taxon>
        <taxon>Phytomonospora</taxon>
    </lineage>
</organism>
<protein>
    <submittedName>
        <fullName evidence="10">EmrB/QacA subfamily drug resistance transporter</fullName>
    </submittedName>
</protein>